<dbReference type="eggNOG" id="KOG3957">
    <property type="taxonomic scope" value="Eukaryota"/>
</dbReference>
<dbReference type="EMBL" id="KB706112">
    <property type="protein sequence ID" value="EMR69260.1"/>
    <property type="molecule type" value="Genomic_DNA"/>
</dbReference>
<dbReference type="SUPFAM" id="SSF89796">
    <property type="entry name" value="CoA-transferase family III (CaiB/BaiF)"/>
    <property type="match status" value="1"/>
</dbReference>
<protein>
    <submittedName>
        <fullName evidence="1">Putative caib baif family enzyme protein</fullName>
    </submittedName>
</protein>
<dbReference type="InterPro" id="IPR052985">
    <property type="entry name" value="CoA-trans_III_biosynth/detox"/>
</dbReference>
<name>M7TRG7_EUTLA</name>
<dbReference type="OrthoDB" id="2308815at2759"/>
<proteinExistence type="predicted"/>
<gene>
    <name evidence="1" type="ORF">UCREL1_3719</name>
</gene>
<evidence type="ECO:0000313" key="1">
    <source>
        <dbReference type="EMBL" id="EMR69260.1"/>
    </source>
</evidence>
<sequence length="108" mass="11562">MGNDEPVTPVFPNSDYCTGLCGSTAVLEALTRRAEHGGSYGVDTLFSPAFFEERRAENLGVAFVQVKPIAQFTDGAVDLGYHIGTRGNGVDQPVWPADLTVEVVSDQD</sequence>
<dbReference type="KEGG" id="ela:UCREL1_3719"/>
<dbReference type="AlphaFoldDB" id="M7TRG7"/>
<dbReference type="Gene3D" id="3.40.50.10540">
    <property type="entry name" value="Crotonobetainyl-coa:carnitine coa-transferase, domain 1"/>
    <property type="match status" value="1"/>
</dbReference>
<keyword evidence="2" id="KW-1185">Reference proteome</keyword>
<dbReference type="Proteomes" id="UP000012174">
    <property type="component" value="Unassembled WGS sequence"/>
</dbReference>
<dbReference type="PANTHER" id="PTHR48229:SF2">
    <property type="entry name" value="CAIB_BAIF FAMILY PROTEIN"/>
    <property type="match status" value="1"/>
</dbReference>
<dbReference type="PANTHER" id="PTHR48229">
    <property type="entry name" value="CAIB/BAIF FAMILY ENZYME (AFU_ORTHOLOGUE AFUA_1G05360)-RELATED"/>
    <property type="match status" value="1"/>
</dbReference>
<organism evidence="1 2">
    <name type="scientific">Eutypa lata (strain UCR-EL1)</name>
    <name type="common">Grapevine dieback disease fungus</name>
    <name type="synonym">Eutypa armeniacae</name>
    <dbReference type="NCBI Taxonomy" id="1287681"/>
    <lineage>
        <taxon>Eukaryota</taxon>
        <taxon>Fungi</taxon>
        <taxon>Dikarya</taxon>
        <taxon>Ascomycota</taxon>
        <taxon>Pezizomycotina</taxon>
        <taxon>Sordariomycetes</taxon>
        <taxon>Xylariomycetidae</taxon>
        <taxon>Xylariales</taxon>
        <taxon>Diatrypaceae</taxon>
        <taxon>Eutypa</taxon>
    </lineage>
</organism>
<evidence type="ECO:0000313" key="2">
    <source>
        <dbReference type="Proteomes" id="UP000012174"/>
    </source>
</evidence>
<dbReference type="STRING" id="1287681.M7TRG7"/>
<dbReference type="HOGENOM" id="CLU_2196959_0_0_1"/>
<reference evidence="2" key="1">
    <citation type="journal article" date="2013" name="Genome Announc.">
        <title>Draft genome sequence of the grapevine dieback fungus Eutypa lata UCR-EL1.</title>
        <authorList>
            <person name="Blanco-Ulate B."/>
            <person name="Rolshausen P.E."/>
            <person name="Cantu D."/>
        </authorList>
    </citation>
    <scope>NUCLEOTIDE SEQUENCE [LARGE SCALE GENOMIC DNA]</scope>
    <source>
        <strain evidence="2">UCR-EL1</strain>
    </source>
</reference>
<accession>M7TRG7</accession>
<dbReference type="InterPro" id="IPR023606">
    <property type="entry name" value="CoA-Trfase_III_dom_1_sf"/>
</dbReference>